<accession>A0A7G6DZG6</accession>
<sequence>MCLVLKVNRSAYYDCDITYIPKDEGWLYLAAVEDLFHKKVVGWALDSRMIKQPTIDAIEQAIIKEKPAQGL</sequence>
<name>A0A7G6DZG6_THEFR</name>
<dbReference type="KEGG" id="tfr:BR63_02140"/>
<evidence type="ECO:0000259" key="1">
    <source>
        <dbReference type="Pfam" id="PF00665"/>
    </source>
</evidence>
<protein>
    <recommendedName>
        <fullName evidence="1">Integrase catalytic domain-containing protein</fullName>
    </recommendedName>
</protein>
<gene>
    <name evidence="2" type="ORF">BR63_02140</name>
</gene>
<reference evidence="2 3" key="1">
    <citation type="journal article" date="2019" name="Front. Microbiol.">
        <title>Thermoanaerosceptrum fracticalcis gen. nov. sp. nov., a Novel Fumarate-Fermenting Microorganism From a Deep Fractured Carbonate Aquifer of the US Great Basin.</title>
        <authorList>
            <person name="Hamilton-Brehm S.D."/>
            <person name="Stewart L.E."/>
            <person name="Zavarin M."/>
            <person name="Caldwell M."/>
            <person name="Lawson P.A."/>
            <person name="Onstott T.C."/>
            <person name="Grzymski J."/>
            <person name="Neveux I."/>
            <person name="Lollar B.S."/>
            <person name="Russell C.E."/>
            <person name="Moser D.P."/>
        </authorList>
    </citation>
    <scope>NUCLEOTIDE SEQUENCE [LARGE SCALE GENOMIC DNA]</scope>
    <source>
        <strain evidence="2 3">DRI-13</strain>
    </source>
</reference>
<dbReference type="PANTHER" id="PTHR46889">
    <property type="entry name" value="TRANSPOSASE INSF FOR INSERTION SEQUENCE IS3B-RELATED"/>
    <property type="match status" value="1"/>
</dbReference>
<evidence type="ECO:0000313" key="2">
    <source>
        <dbReference type="EMBL" id="QNB45220.1"/>
    </source>
</evidence>
<dbReference type="EMBL" id="CP045798">
    <property type="protein sequence ID" value="QNB45220.1"/>
    <property type="molecule type" value="Genomic_DNA"/>
</dbReference>
<dbReference type="InterPro" id="IPR012337">
    <property type="entry name" value="RNaseH-like_sf"/>
</dbReference>
<dbReference type="InterPro" id="IPR001584">
    <property type="entry name" value="Integrase_cat-core"/>
</dbReference>
<dbReference type="Pfam" id="PF00665">
    <property type="entry name" value="rve"/>
    <property type="match status" value="1"/>
</dbReference>
<dbReference type="AlphaFoldDB" id="A0A7G6DZG6"/>
<dbReference type="InterPro" id="IPR050900">
    <property type="entry name" value="Transposase_IS3/IS150/IS904"/>
</dbReference>
<evidence type="ECO:0000313" key="3">
    <source>
        <dbReference type="Proteomes" id="UP000515847"/>
    </source>
</evidence>
<dbReference type="Proteomes" id="UP000515847">
    <property type="component" value="Chromosome"/>
</dbReference>
<dbReference type="OrthoDB" id="9813957at2"/>
<dbReference type="PANTHER" id="PTHR46889:SF4">
    <property type="entry name" value="TRANSPOSASE INSO FOR INSERTION SEQUENCE ELEMENT IS911B-RELATED"/>
    <property type="match status" value="1"/>
</dbReference>
<keyword evidence="3" id="KW-1185">Reference proteome</keyword>
<organism evidence="2 3">
    <name type="scientific">Thermanaerosceptrum fracticalcis</name>
    <dbReference type="NCBI Taxonomy" id="1712410"/>
    <lineage>
        <taxon>Bacteria</taxon>
        <taxon>Bacillati</taxon>
        <taxon>Bacillota</taxon>
        <taxon>Clostridia</taxon>
        <taxon>Eubacteriales</taxon>
        <taxon>Peptococcaceae</taxon>
        <taxon>Thermanaerosceptrum</taxon>
    </lineage>
</organism>
<dbReference type="GO" id="GO:0015074">
    <property type="term" value="P:DNA integration"/>
    <property type="evidence" value="ECO:0007669"/>
    <property type="project" value="InterPro"/>
</dbReference>
<proteinExistence type="predicted"/>
<feature type="domain" description="Integrase catalytic" evidence="1">
    <location>
        <begin position="13"/>
        <end position="67"/>
    </location>
</feature>
<dbReference type="SUPFAM" id="SSF53098">
    <property type="entry name" value="Ribonuclease H-like"/>
    <property type="match status" value="1"/>
</dbReference>